<accession>A0A9K2KPH4</accession>
<dbReference type="RefSeq" id="WP_014574097.1">
    <property type="nucleotide sequence ID" value="NC_017501.1"/>
</dbReference>
<gene>
    <name evidence="1" type="ordered locus">NMV_1501</name>
</gene>
<dbReference type="AlphaFoldDB" id="A0A9K2KPH4"/>
<protein>
    <recommendedName>
        <fullName evidence="3">Phage associated protein</fullName>
    </recommendedName>
</protein>
<proteinExistence type="predicted"/>
<evidence type="ECO:0008006" key="3">
    <source>
        <dbReference type="Google" id="ProtNLM"/>
    </source>
</evidence>
<organism evidence="1 2">
    <name type="scientific">Neisseria meningitidis serogroup C (strain 8013)</name>
    <dbReference type="NCBI Taxonomy" id="604162"/>
    <lineage>
        <taxon>Bacteria</taxon>
        <taxon>Pseudomonadati</taxon>
        <taxon>Pseudomonadota</taxon>
        <taxon>Betaproteobacteria</taxon>
        <taxon>Neisseriales</taxon>
        <taxon>Neisseriaceae</taxon>
        <taxon>Neisseria</taxon>
    </lineage>
</organism>
<dbReference type="KEGG" id="nmt:NMV_1501"/>
<name>A0A9K2KPH4_NEIM8</name>
<dbReference type="Proteomes" id="UP000002076">
    <property type="component" value="Chromosome"/>
</dbReference>
<evidence type="ECO:0000313" key="2">
    <source>
        <dbReference type="Proteomes" id="UP000002076"/>
    </source>
</evidence>
<reference evidence="1 2" key="1">
    <citation type="journal article" date="2009" name="Genome Biol.">
        <title>NeMeSys: a biological resource for narrowing the gap between sequence and function in the human pathogen Neisseria meningitidis.</title>
        <authorList>
            <person name="Rusniok C."/>
            <person name="Vallenet D."/>
            <person name="Floquet S."/>
            <person name="Ewles H."/>
            <person name="Mouze-Soulama C."/>
            <person name="Brown D."/>
            <person name="Lajus A."/>
            <person name="Buchrieser C."/>
            <person name="Medigue C."/>
            <person name="Glaser P."/>
            <person name="Pelicic V."/>
        </authorList>
    </citation>
    <scope>NUCLEOTIDE SEQUENCE [LARGE SCALE GENOMIC DNA]</scope>
    <source>
        <strain evidence="1 2">8013</strain>
    </source>
</reference>
<sequence>MSDLVRYDPLEHGQLVGGLKKYRGFTQKDAWAAADDTALTRGFKNSMRSARMAWNDLTGDKEELGQLKAEDMDYRKIQEGRKSQARRELGEAWEKGEGVGGGLSNVWEELKKDWREKGLDGVLEDVGEMGGCDAGAGA</sequence>
<dbReference type="EMBL" id="FM999788">
    <property type="protein sequence ID" value="CAX50326.1"/>
    <property type="molecule type" value="Genomic_DNA"/>
</dbReference>
<evidence type="ECO:0000313" key="1">
    <source>
        <dbReference type="EMBL" id="CAX50326.1"/>
    </source>
</evidence>